<dbReference type="Proteomes" id="UP000652567">
    <property type="component" value="Unassembled WGS sequence"/>
</dbReference>
<keyword evidence="4" id="KW-0472">Membrane</keyword>
<keyword evidence="5" id="KW-0998">Cell outer membrane</keyword>
<organism evidence="6 7">
    <name type="scientific">Cellvibrio polysaccharolyticus</name>
    <dbReference type="NCBI Taxonomy" id="2082724"/>
    <lineage>
        <taxon>Bacteria</taxon>
        <taxon>Pseudomonadati</taxon>
        <taxon>Pseudomonadota</taxon>
        <taxon>Gammaproteobacteria</taxon>
        <taxon>Cellvibrionales</taxon>
        <taxon>Cellvibrionaceae</taxon>
        <taxon>Cellvibrio</taxon>
    </lineage>
</organism>
<comment type="similarity">
    <text evidence="2">Belongs to the MipA/OmpV family.</text>
</comment>
<evidence type="ECO:0000256" key="4">
    <source>
        <dbReference type="ARBA" id="ARBA00023136"/>
    </source>
</evidence>
<dbReference type="Pfam" id="PF06629">
    <property type="entry name" value="MipA"/>
    <property type="match status" value="1"/>
</dbReference>
<evidence type="ECO:0000313" key="7">
    <source>
        <dbReference type="Proteomes" id="UP000652567"/>
    </source>
</evidence>
<dbReference type="PANTHER" id="PTHR38776">
    <property type="entry name" value="MLTA-INTERACTING PROTEIN-RELATED"/>
    <property type="match status" value="1"/>
</dbReference>
<protein>
    <submittedName>
        <fullName evidence="6">MipA/OmpV family protein</fullName>
    </submittedName>
</protein>
<dbReference type="AlphaFoldDB" id="A0A928V912"/>
<dbReference type="GO" id="GO:0009279">
    <property type="term" value="C:cell outer membrane"/>
    <property type="evidence" value="ECO:0007669"/>
    <property type="project" value="UniProtKB-SubCell"/>
</dbReference>
<evidence type="ECO:0000256" key="1">
    <source>
        <dbReference type="ARBA" id="ARBA00004442"/>
    </source>
</evidence>
<name>A0A928V912_9GAMM</name>
<reference evidence="6" key="1">
    <citation type="submission" date="2018-07" db="EMBL/GenBank/DDBJ databases">
        <title>Genome assembly of strain Ka43.</title>
        <authorList>
            <person name="Kukolya J."/>
            <person name="Nagy I."/>
            <person name="Horvath B."/>
            <person name="Toth A."/>
        </authorList>
    </citation>
    <scope>NUCLEOTIDE SEQUENCE</scope>
    <source>
        <strain evidence="6">KB43</strain>
    </source>
</reference>
<evidence type="ECO:0000256" key="3">
    <source>
        <dbReference type="ARBA" id="ARBA00022729"/>
    </source>
</evidence>
<keyword evidence="3" id="KW-0732">Signal</keyword>
<evidence type="ECO:0000256" key="2">
    <source>
        <dbReference type="ARBA" id="ARBA00005722"/>
    </source>
</evidence>
<accession>A0A928V912</accession>
<evidence type="ECO:0000256" key="5">
    <source>
        <dbReference type="ARBA" id="ARBA00023237"/>
    </source>
</evidence>
<gene>
    <name evidence="6" type="ORF">C4F51_17390</name>
</gene>
<proteinExistence type="inferred from homology"/>
<comment type="caution">
    <text evidence="6">The sequence shown here is derived from an EMBL/GenBank/DDBJ whole genome shotgun (WGS) entry which is preliminary data.</text>
</comment>
<dbReference type="EMBL" id="PRDL01000001">
    <property type="protein sequence ID" value="MBE8718952.1"/>
    <property type="molecule type" value="Genomic_DNA"/>
</dbReference>
<comment type="subcellular location">
    <subcellularLocation>
        <location evidence="1">Cell outer membrane</location>
    </subcellularLocation>
</comment>
<keyword evidence="7" id="KW-1185">Reference proteome</keyword>
<dbReference type="PANTHER" id="PTHR38776:SF1">
    <property type="entry name" value="MLTA-INTERACTING PROTEIN-RELATED"/>
    <property type="match status" value="1"/>
</dbReference>
<sequence>MPPLANFTSSSSLKGPILASLFIKSVATLAGIGLSASLAASEYEVQKTWEFGLGVGAVAGPDYRGSDESRSYVAPIPYVVYRGKIIQSDRDGVRGQFIKTDNYEFTLSLSANITPESHKNGLRRDLDLPELGSTIEIGPAVNIRLFGESLTQGLQLSLPARAVFSIGGDESGYIGSLFQPQLIYRERLGNWGFAWRSSLTWATEDYHEYYYNIGAANATEQFNAYSAKAGYSGWANQASLGRQLGDWRLAFFVRHDYLGGTEFEDSPLVKTKHATRGGLALIWVFQ</sequence>
<evidence type="ECO:0000313" key="6">
    <source>
        <dbReference type="EMBL" id="MBE8718952.1"/>
    </source>
</evidence>
<dbReference type="InterPro" id="IPR010583">
    <property type="entry name" value="MipA"/>
</dbReference>